<feature type="non-terminal residue" evidence="1">
    <location>
        <position position="153"/>
    </location>
</feature>
<protein>
    <submittedName>
        <fullName evidence="1">Uncharacterized protein</fullName>
    </submittedName>
</protein>
<evidence type="ECO:0000313" key="1">
    <source>
        <dbReference type="EMBL" id="KMS65423.1"/>
    </source>
</evidence>
<keyword evidence="2" id="KW-1185">Reference proteome</keyword>
<gene>
    <name evidence="1" type="ORF">BVRB_036140</name>
</gene>
<sequence length="153" mass="16849">IVAETVAGEANLESAVKTFEANDWIGKTEDRGEARTTPDLTLNVSGIFWTEVAKIHSRTKPAGSDQLLVWDDFSEFPSDGEPVKCRRAPLGLPNWSGPYKEITTALNSVADVDDAKQTVLEIIRAEQAHLRNCIEQMHSTNAALQWISMNPAN</sequence>
<reference evidence="1 2" key="1">
    <citation type="journal article" date="2014" name="Nature">
        <title>The genome of the recently domesticated crop plant sugar beet (Beta vulgaris).</title>
        <authorList>
            <person name="Dohm J.C."/>
            <person name="Minoche A.E."/>
            <person name="Holtgrawe D."/>
            <person name="Capella-Gutierrez S."/>
            <person name="Zakrzewski F."/>
            <person name="Tafer H."/>
            <person name="Rupp O."/>
            <person name="Sorensen T.R."/>
            <person name="Stracke R."/>
            <person name="Reinhardt R."/>
            <person name="Goesmann A."/>
            <person name="Kraft T."/>
            <person name="Schulz B."/>
            <person name="Stadler P.F."/>
            <person name="Schmidt T."/>
            <person name="Gabaldon T."/>
            <person name="Lehrach H."/>
            <person name="Weisshaar B."/>
            <person name="Himmelbauer H."/>
        </authorList>
    </citation>
    <scope>NUCLEOTIDE SEQUENCE [LARGE SCALE GENOMIC DNA]</scope>
    <source>
        <tissue evidence="1">Taproot</tissue>
    </source>
</reference>
<proteinExistence type="predicted"/>
<evidence type="ECO:0000313" key="2">
    <source>
        <dbReference type="Proteomes" id="UP000035740"/>
    </source>
</evidence>
<name>A0A0J7YQL5_BETVV</name>
<dbReference type="Gramene" id="KMS65423">
    <property type="protein sequence ID" value="KMS65423"/>
    <property type="gene ID" value="BVRB_036140"/>
</dbReference>
<dbReference type="EMBL" id="KQ108864">
    <property type="protein sequence ID" value="KMS65423.1"/>
    <property type="molecule type" value="Genomic_DNA"/>
</dbReference>
<feature type="non-terminal residue" evidence="1">
    <location>
        <position position="1"/>
    </location>
</feature>
<organism evidence="1 2">
    <name type="scientific">Beta vulgaris subsp. vulgaris</name>
    <name type="common">Beet</name>
    <dbReference type="NCBI Taxonomy" id="3555"/>
    <lineage>
        <taxon>Eukaryota</taxon>
        <taxon>Viridiplantae</taxon>
        <taxon>Streptophyta</taxon>
        <taxon>Embryophyta</taxon>
        <taxon>Tracheophyta</taxon>
        <taxon>Spermatophyta</taxon>
        <taxon>Magnoliopsida</taxon>
        <taxon>eudicotyledons</taxon>
        <taxon>Gunneridae</taxon>
        <taxon>Pentapetalae</taxon>
        <taxon>Caryophyllales</taxon>
        <taxon>Chenopodiaceae</taxon>
        <taxon>Betoideae</taxon>
        <taxon>Beta</taxon>
    </lineage>
</organism>
<dbReference type="AlphaFoldDB" id="A0A0J7YQL5"/>
<accession>A0A0J7YQL5</accession>
<dbReference type="Proteomes" id="UP000035740">
    <property type="component" value="Unassembled WGS sequence"/>
</dbReference>